<dbReference type="Proteomes" id="UP000031189">
    <property type="component" value="Unassembled WGS sequence"/>
</dbReference>
<dbReference type="RefSeq" id="WP_039679249.1">
    <property type="nucleotide sequence ID" value="NZ_JWHR01000068.1"/>
</dbReference>
<comment type="caution">
    <text evidence="3">The sequence shown here is derived from an EMBL/GenBank/DDBJ whole genome shotgun (WGS) entry which is preliminary data.</text>
</comment>
<keyword evidence="4" id="KW-1185">Reference proteome</keyword>
<dbReference type="Gene3D" id="1.10.260.40">
    <property type="entry name" value="lambda repressor-like DNA-binding domains"/>
    <property type="match status" value="1"/>
</dbReference>
<dbReference type="EMBL" id="JWHR01000068">
    <property type="protein sequence ID" value="KHS57630.1"/>
    <property type="molecule type" value="Genomic_DNA"/>
</dbReference>
<dbReference type="SUPFAM" id="SSF47413">
    <property type="entry name" value="lambda repressor-like DNA-binding domains"/>
    <property type="match status" value="1"/>
</dbReference>
<name>A0A0B3WSU0_9FIRM</name>
<dbReference type="OrthoDB" id="1766270at2"/>
<dbReference type="PROSITE" id="PS50943">
    <property type="entry name" value="HTH_CROC1"/>
    <property type="match status" value="1"/>
</dbReference>
<dbReference type="STRING" id="1577792.QX51_07315"/>
<dbReference type="AlphaFoldDB" id="A0A0B3WSU0"/>
<gene>
    <name evidence="3" type="ORF">QX51_07315</name>
</gene>
<dbReference type="PANTHER" id="PTHR46558">
    <property type="entry name" value="TRACRIPTIONAL REGULATORY PROTEIN-RELATED-RELATED"/>
    <property type="match status" value="1"/>
</dbReference>
<reference evidence="3 4" key="1">
    <citation type="submission" date="2014-12" db="EMBL/GenBank/DDBJ databases">
        <title>Draft genome sequence of Terrisporobacter sp. 08-306576, isolated from the blood culture of a bacteremia patient.</title>
        <authorList>
            <person name="Lund L.C."/>
            <person name="Sydenham T.V."/>
            <person name="Hogh S.V."/>
            <person name="Skov M.N."/>
            <person name="Kemp M."/>
            <person name="Justesen U.S."/>
        </authorList>
    </citation>
    <scope>NUCLEOTIDE SEQUENCE [LARGE SCALE GENOMIC DNA]</scope>
    <source>
        <strain evidence="3 4">08-306576</strain>
    </source>
</reference>
<keyword evidence="1" id="KW-0238">DNA-binding</keyword>
<dbReference type="InterPro" id="IPR001387">
    <property type="entry name" value="Cro/C1-type_HTH"/>
</dbReference>
<feature type="domain" description="HTH cro/C1-type" evidence="2">
    <location>
        <begin position="6"/>
        <end position="60"/>
    </location>
</feature>
<evidence type="ECO:0000259" key="2">
    <source>
        <dbReference type="PROSITE" id="PS50943"/>
    </source>
</evidence>
<dbReference type="PANTHER" id="PTHR46558:SF14">
    <property type="entry name" value="HTH-TYPE TRANSCRIPTIONAL REGULATOR ANSR"/>
    <property type="match status" value="1"/>
</dbReference>
<evidence type="ECO:0000313" key="4">
    <source>
        <dbReference type="Proteomes" id="UP000031189"/>
    </source>
</evidence>
<protein>
    <recommendedName>
        <fullName evidence="2">HTH cro/C1-type domain-containing protein</fullName>
    </recommendedName>
</protein>
<evidence type="ECO:0000256" key="1">
    <source>
        <dbReference type="ARBA" id="ARBA00023125"/>
    </source>
</evidence>
<accession>A0A0B3WSU0</accession>
<proteinExistence type="predicted"/>
<evidence type="ECO:0000313" key="3">
    <source>
        <dbReference type="EMBL" id="KHS57630.1"/>
    </source>
</evidence>
<organism evidence="3 4">
    <name type="scientific">Terrisporobacter othiniensis</name>
    <dbReference type="NCBI Taxonomy" id="1577792"/>
    <lineage>
        <taxon>Bacteria</taxon>
        <taxon>Bacillati</taxon>
        <taxon>Bacillota</taxon>
        <taxon>Clostridia</taxon>
        <taxon>Peptostreptococcales</taxon>
        <taxon>Peptostreptococcaceae</taxon>
        <taxon>Terrisporobacter</taxon>
    </lineage>
</organism>
<dbReference type="InterPro" id="IPR010982">
    <property type="entry name" value="Lambda_DNA-bd_dom_sf"/>
</dbReference>
<dbReference type="SMART" id="SM00530">
    <property type="entry name" value="HTH_XRE"/>
    <property type="match status" value="1"/>
</dbReference>
<sequence>MFPKRLKELRLEEDMKQLDLGKILEVSASTIGMYEQGRRFPDQETLLKIANFFDVTTDYLLGRTDERNPKKEINNATTIAAHRLGDIEQLPDDAIDEINNYIDLMRLKYLKDKNNE</sequence>
<dbReference type="Pfam" id="PF01381">
    <property type="entry name" value="HTH_3"/>
    <property type="match status" value="1"/>
</dbReference>
<dbReference type="GO" id="GO:0003677">
    <property type="term" value="F:DNA binding"/>
    <property type="evidence" value="ECO:0007669"/>
    <property type="project" value="UniProtKB-KW"/>
</dbReference>
<dbReference type="CDD" id="cd00093">
    <property type="entry name" value="HTH_XRE"/>
    <property type="match status" value="1"/>
</dbReference>